<dbReference type="EMBL" id="MCGE01000019">
    <property type="protein sequence ID" value="ORZ12319.1"/>
    <property type="molecule type" value="Genomic_DNA"/>
</dbReference>
<feature type="compositionally biased region" description="Low complexity" evidence="1">
    <location>
        <begin position="19"/>
        <end position="28"/>
    </location>
</feature>
<evidence type="ECO:0000313" key="2">
    <source>
        <dbReference type="EMBL" id="ORZ12319.1"/>
    </source>
</evidence>
<gene>
    <name evidence="2" type="ORF">BCR42DRAFT_440095</name>
</gene>
<dbReference type="Proteomes" id="UP000193560">
    <property type="component" value="Unassembled WGS sequence"/>
</dbReference>
<keyword evidence="3" id="KW-1185">Reference proteome</keyword>
<proteinExistence type="predicted"/>
<evidence type="ECO:0000256" key="1">
    <source>
        <dbReference type="SAM" id="MobiDB-lite"/>
    </source>
</evidence>
<dbReference type="AlphaFoldDB" id="A0A1X2I9M2"/>
<protein>
    <submittedName>
        <fullName evidence="2">Uncharacterized protein</fullName>
    </submittedName>
</protein>
<comment type="caution">
    <text evidence="2">The sequence shown here is derived from an EMBL/GenBank/DDBJ whole genome shotgun (WGS) entry which is preliminary data.</text>
</comment>
<name>A0A1X2I9M2_9FUNG</name>
<feature type="region of interest" description="Disordered" evidence="1">
    <location>
        <begin position="12"/>
        <end position="70"/>
    </location>
</feature>
<evidence type="ECO:0000313" key="3">
    <source>
        <dbReference type="Proteomes" id="UP000193560"/>
    </source>
</evidence>
<organism evidence="2 3">
    <name type="scientific">Absidia repens</name>
    <dbReference type="NCBI Taxonomy" id="90262"/>
    <lineage>
        <taxon>Eukaryota</taxon>
        <taxon>Fungi</taxon>
        <taxon>Fungi incertae sedis</taxon>
        <taxon>Mucoromycota</taxon>
        <taxon>Mucoromycotina</taxon>
        <taxon>Mucoromycetes</taxon>
        <taxon>Mucorales</taxon>
        <taxon>Cunninghamellaceae</taxon>
        <taxon>Absidia</taxon>
    </lineage>
</organism>
<accession>A0A1X2I9M2</accession>
<reference evidence="2 3" key="1">
    <citation type="submission" date="2016-07" db="EMBL/GenBank/DDBJ databases">
        <title>Pervasive Adenine N6-methylation of Active Genes in Fungi.</title>
        <authorList>
            <consortium name="DOE Joint Genome Institute"/>
            <person name="Mondo S.J."/>
            <person name="Dannebaum R.O."/>
            <person name="Kuo R.C."/>
            <person name="Labutti K."/>
            <person name="Haridas S."/>
            <person name="Kuo A."/>
            <person name="Salamov A."/>
            <person name="Ahrendt S.R."/>
            <person name="Lipzen A."/>
            <person name="Sullivan W."/>
            <person name="Andreopoulos W.B."/>
            <person name="Clum A."/>
            <person name="Lindquist E."/>
            <person name="Daum C."/>
            <person name="Ramamoorthy G.K."/>
            <person name="Gryganskyi A."/>
            <person name="Culley D."/>
            <person name="Magnuson J.K."/>
            <person name="James T.Y."/>
            <person name="O'Malley M.A."/>
            <person name="Stajich J.E."/>
            <person name="Spatafora J.W."/>
            <person name="Visel A."/>
            <person name="Grigoriev I.V."/>
        </authorList>
    </citation>
    <scope>NUCLEOTIDE SEQUENCE [LARGE SCALE GENOMIC DNA]</scope>
    <source>
        <strain evidence="2 3">NRRL 1336</strain>
    </source>
</reference>
<sequence>MQSDYDVYAVWSTPVNQDSGSSSSGQQQRLGTPRRTKRKVSTATKEVDKLAKTDGSRNLKQQQRNEDAPRCQKCVNSGQYDLEKLHSQVLALYLYDHLAGATGVTWPTSVERTTKLDVSLNRIINETDLGPTPISHRSLVSNLCHYMSVLFNSLHTYENHNITTSNVWLLQ</sequence>
<feature type="compositionally biased region" description="Basic and acidic residues" evidence="1">
    <location>
        <begin position="45"/>
        <end position="70"/>
    </location>
</feature>